<evidence type="ECO:0000256" key="2">
    <source>
        <dbReference type="ARBA" id="ARBA00004253"/>
    </source>
</evidence>
<dbReference type="InterPro" id="IPR013740">
    <property type="entry name" value="Redoxin"/>
</dbReference>
<keyword evidence="5 10" id="KW-0049">Antioxidant</keyword>
<name>A0A8C1VZH8_CYPCA</name>
<dbReference type="Gene3D" id="3.40.30.10">
    <property type="entry name" value="Glutaredoxin"/>
    <property type="match status" value="1"/>
</dbReference>
<evidence type="ECO:0000313" key="13">
    <source>
        <dbReference type="Proteomes" id="UP000694700"/>
    </source>
</evidence>
<dbReference type="AlphaFoldDB" id="A0A8C1VZH8"/>
<dbReference type="InterPro" id="IPR037944">
    <property type="entry name" value="PRX5-like"/>
</dbReference>
<dbReference type="GO" id="GO:0005739">
    <property type="term" value="C:mitochondrion"/>
    <property type="evidence" value="ECO:0007669"/>
    <property type="project" value="TreeGrafter"/>
</dbReference>
<dbReference type="GO" id="GO:0008379">
    <property type="term" value="F:thioredoxin peroxidase activity"/>
    <property type="evidence" value="ECO:0007669"/>
    <property type="project" value="InterPro"/>
</dbReference>
<dbReference type="Ensembl" id="ENSCCRT00015060247.1">
    <property type="protein sequence ID" value="ENSCCRP00015058329.1"/>
    <property type="gene ID" value="ENSCCRG00015023925.1"/>
</dbReference>
<sequence>MSVVFPQSLLYKPMSTLLQKGFRASLCVRLLHSTRNTSMPIKVGQHLPDVQVQEGDPGNSISMVELFKGKKAVLFGVPGAFTPGCSKTHLPGFIEMAGDLKARGVDEVACVSVNDVFVMSAWGKENGADGKVRMLADPTGAFTKAVDLFLDNDHLFQVLGNLRSQRYAMLIEDGVVRKDRKRSFLASDLCENNLSQRQLRHVLLLIPSGGFATHCTIAS</sequence>
<keyword evidence="6 10" id="KW-0560">Oxidoreductase</keyword>
<dbReference type="Pfam" id="PF08534">
    <property type="entry name" value="Redoxin"/>
    <property type="match status" value="1"/>
</dbReference>
<reference evidence="12" key="1">
    <citation type="submission" date="2025-08" db="UniProtKB">
        <authorList>
            <consortium name="Ensembl"/>
        </authorList>
    </citation>
    <scope>IDENTIFICATION</scope>
</reference>
<protein>
    <recommendedName>
        <fullName evidence="10">Peroxiredoxin-5</fullName>
        <ecNumber evidence="10">1.11.1.24</ecNumber>
    </recommendedName>
</protein>
<dbReference type="InterPro" id="IPR013766">
    <property type="entry name" value="Thioredoxin_domain"/>
</dbReference>
<dbReference type="PROSITE" id="PS51352">
    <property type="entry name" value="THIOREDOXIN_2"/>
    <property type="match status" value="1"/>
</dbReference>
<dbReference type="SUPFAM" id="SSF52833">
    <property type="entry name" value="Thioredoxin-like"/>
    <property type="match status" value="1"/>
</dbReference>
<feature type="domain" description="Thioredoxin" evidence="11">
    <location>
        <begin position="41"/>
        <end position="164"/>
    </location>
</feature>
<evidence type="ECO:0000256" key="3">
    <source>
        <dbReference type="ARBA" id="ARBA00010505"/>
    </source>
</evidence>
<comment type="catalytic activity">
    <reaction evidence="8 10">
        <text>a hydroperoxide + [thioredoxin]-dithiol = an alcohol + [thioredoxin]-disulfide + H2O</text>
        <dbReference type="Rhea" id="RHEA:62620"/>
        <dbReference type="Rhea" id="RHEA-COMP:10698"/>
        <dbReference type="Rhea" id="RHEA-COMP:10700"/>
        <dbReference type="ChEBI" id="CHEBI:15377"/>
        <dbReference type="ChEBI" id="CHEBI:29950"/>
        <dbReference type="ChEBI" id="CHEBI:30879"/>
        <dbReference type="ChEBI" id="CHEBI:35924"/>
        <dbReference type="ChEBI" id="CHEBI:50058"/>
        <dbReference type="EC" id="1.11.1.24"/>
    </reaction>
</comment>
<evidence type="ECO:0000256" key="6">
    <source>
        <dbReference type="ARBA" id="ARBA00023002"/>
    </source>
</evidence>
<evidence type="ECO:0000256" key="4">
    <source>
        <dbReference type="ARBA" id="ARBA00022559"/>
    </source>
</evidence>
<evidence type="ECO:0000256" key="7">
    <source>
        <dbReference type="ARBA" id="ARBA00023284"/>
    </source>
</evidence>
<dbReference type="InterPro" id="IPR036249">
    <property type="entry name" value="Thioredoxin-like_sf"/>
</dbReference>
<comment type="subcellular location">
    <subcellularLocation>
        <location evidence="2">Peroxisome matrix</location>
    </subcellularLocation>
</comment>
<evidence type="ECO:0000256" key="5">
    <source>
        <dbReference type="ARBA" id="ARBA00022862"/>
    </source>
</evidence>
<accession>A0A8C1VZH8</accession>
<dbReference type="GO" id="GO:0034599">
    <property type="term" value="P:cellular response to oxidative stress"/>
    <property type="evidence" value="ECO:0007669"/>
    <property type="project" value="InterPro"/>
</dbReference>
<dbReference type="FunFam" id="3.40.30.10:FF:000020">
    <property type="entry name" value="Peroxiredoxin"/>
    <property type="match status" value="1"/>
</dbReference>
<keyword evidence="4 10" id="KW-0575">Peroxidase</keyword>
<organism evidence="12 13">
    <name type="scientific">Cyprinus carpio</name>
    <name type="common">Common carp</name>
    <dbReference type="NCBI Taxonomy" id="7962"/>
    <lineage>
        <taxon>Eukaryota</taxon>
        <taxon>Metazoa</taxon>
        <taxon>Chordata</taxon>
        <taxon>Craniata</taxon>
        <taxon>Vertebrata</taxon>
        <taxon>Euteleostomi</taxon>
        <taxon>Actinopterygii</taxon>
        <taxon>Neopterygii</taxon>
        <taxon>Teleostei</taxon>
        <taxon>Ostariophysi</taxon>
        <taxon>Cypriniformes</taxon>
        <taxon>Cyprinidae</taxon>
        <taxon>Cyprininae</taxon>
        <taxon>Cyprinus</taxon>
    </lineage>
</organism>
<evidence type="ECO:0000256" key="1">
    <source>
        <dbReference type="ARBA" id="ARBA00003330"/>
    </source>
</evidence>
<evidence type="ECO:0000259" key="11">
    <source>
        <dbReference type="PROSITE" id="PS51352"/>
    </source>
</evidence>
<dbReference type="GO" id="GO:0045454">
    <property type="term" value="P:cell redox homeostasis"/>
    <property type="evidence" value="ECO:0007669"/>
    <property type="project" value="TreeGrafter"/>
</dbReference>
<keyword evidence="7 10" id="KW-0676">Redox-active center</keyword>
<dbReference type="CDD" id="cd03013">
    <property type="entry name" value="PRX5_like"/>
    <property type="match status" value="1"/>
</dbReference>
<comment type="function">
    <text evidence="1">Thiol-specific peroxidase that catalyzes the reduction of hydrogen peroxide and organic hydroperoxides to water and alcohols, respectively. Plays a role in cell protection against oxidative stress by detoxifying peroxides and as sensor of hydrogen peroxide-mediated signaling events.</text>
</comment>
<dbReference type="PANTHER" id="PTHR10430:SF16">
    <property type="entry name" value="PEROXIREDOXIN-5, MITOCHONDRIAL"/>
    <property type="match status" value="1"/>
</dbReference>
<comment type="similarity">
    <text evidence="3 10">Belongs to the peroxiredoxin family. Prx5 subfamily.</text>
</comment>
<dbReference type="PANTHER" id="PTHR10430">
    <property type="entry name" value="PEROXIREDOXIN"/>
    <property type="match status" value="1"/>
</dbReference>
<evidence type="ECO:0000313" key="12">
    <source>
        <dbReference type="Ensembl" id="ENSCCRP00015058329.1"/>
    </source>
</evidence>
<dbReference type="GO" id="GO:0042744">
    <property type="term" value="P:hydrogen peroxide catabolic process"/>
    <property type="evidence" value="ECO:0007669"/>
    <property type="project" value="TreeGrafter"/>
</dbReference>
<evidence type="ECO:0000256" key="8">
    <source>
        <dbReference type="ARBA" id="ARBA00049091"/>
    </source>
</evidence>
<evidence type="ECO:0000256" key="9">
    <source>
        <dbReference type="PIRSR" id="PIRSR637944-1"/>
    </source>
</evidence>
<dbReference type="EC" id="1.11.1.24" evidence="10"/>
<proteinExistence type="inferred from homology"/>
<evidence type="ECO:0000256" key="10">
    <source>
        <dbReference type="RuleBase" id="RU366011"/>
    </source>
</evidence>
<feature type="active site" description="Cysteine sulfenic acid (-SOH) intermediate" evidence="9">
    <location>
        <position position="85"/>
    </location>
</feature>
<dbReference type="Proteomes" id="UP000694700">
    <property type="component" value="Unplaced"/>
</dbReference>
<dbReference type="GO" id="GO:0005782">
    <property type="term" value="C:peroxisomal matrix"/>
    <property type="evidence" value="ECO:0007669"/>
    <property type="project" value="UniProtKB-SubCell"/>
</dbReference>